<name>A0A7R9FXP2_TIMSH</name>
<dbReference type="PANTHER" id="PTHR22753:SF14">
    <property type="entry name" value="MONOACYLGLYCEROL_DIACYLGLYCEROL O-ACYLTRANSFERASE"/>
    <property type="match status" value="1"/>
</dbReference>
<reference evidence="2" key="1">
    <citation type="submission" date="2020-11" db="EMBL/GenBank/DDBJ databases">
        <authorList>
            <person name="Tran Van P."/>
        </authorList>
    </citation>
    <scope>NUCLEOTIDE SEQUENCE</scope>
</reference>
<dbReference type="GO" id="GO:0016020">
    <property type="term" value="C:membrane"/>
    <property type="evidence" value="ECO:0007669"/>
    <property type="project" value="TreeGrafter"/>
</dbReference>
<accession>A0A7R9FXP2</accession>
<gene>
    <name evidence="2" type="ORF">TSIB3V08_LOCUS2464</name>
</gene>
<dbReference type="PANTHER" id="PTHR22753">
    <property type="entry name" value="TRANSMEMBRANE PROTEIN 68"/>
    <property type="match status" value="1"/>
</dbReference>
<sequence length="324" mass="36827">MEWSSCWLLSPLLVVCVPSITLLSLLLLQAIFCSLYKLLREWFLPNLAGVLFLHQTFCFLVERLRRERQVSRTEETRLWKAVSMAWKVYGLVWHAYECHGLHNIPAFGPALIVYYKCDIPVDLLCLQAEVLLTRGIVIFSATESCVFRLTGLSLLSKALRLVPATLEDCSVVLHEHQVLAVAAEGGQQYNLLYTPHEELYRMVLQAKVPVIPMFTQNVCESHLTTRGWRLPVALLVGNFPVKLSTHLGKPISYSPNSTPRELHAQATLPTLCISDRVCSMMQVMDAIEELIERNQKLPGSIPRALLERVRGTRRMEGEYPQFVL</sequence>
<keyword evidence="1" id="KW-0472">Membrane</keyword>
<dbReference type="AlphaFoldDB" id="A0A7R9FXP2"/>
<keyword evidence="1" id="KW-1133">Transmembrane helix</keyword>
<proteinExistence type="predicted"/>
<organism evidence="2">
    <name type="scientific">Timema shepardi</name>
    <name type="common">Walking stick</name>
    <dbReference type="NCBI Taxonomy" id="629360"/>
    <lineage>
        <taxon>Eukaryota</taxon>
        <taxon>Metazoa</taxon>
        <taxon>Ecdysozoa</taxon>
        <taxon>Arthropoda</taxon>
        <taxon>Hexapoda</taxon>
        <taxon>Insecta</taxon>
        <taxon>Pterygota</taxon>
        <taxon>Neoptera</taxon>
        <taxon>Polyneoptera</taxon>
        <taxon>Phasmatodea</taxon>
        <taxon>Timematodea</taxon>
        <taxon>Timematoidea</taxon>
        <taxon>Timematidae</taxon>
        <taxon>Timema</taxon>
    </lineage>
</organism>
<evidence type="ECO:0000256" key="1">
    <source>
        <dbReference type="SAM" id="Phobius"/>
    </source>
</evidence>
<protein>
    <submittedName>
        <fullName evidence="2">Uncharacterized protein</fullName>
    </submittedName>
</protein>
<dbReference type="EMBL" id="OC000750">
    <property type="protein sequence ID" value="CAD7258225.1"/>
    <property type="molecule type" value="Genomic_DNA"/>
</dbReference>
<feature type="transmembrane region" description="Helical" evidence="1">
    <location>
        <begin position="12"/>
        <end position="36"/>
    </location>
</feature>
<evidence type="ECO:0000313" key="2">
    <source>
        <dbReference type="EMBL" id="CAD7258225.1"/>
    </source>
</evidence>
<keyword evidence="1" id="KW-0812">Transmembrane</keyword>